<dbReference type="KEGG" id="aau:AAur_3300"/>
<evidence type="ECO:0000313" key="2">
    <source>
        <dbReference type="Proteomes" id="UP000000637"/>
    </source>
</evidence>
<dbReference type="HOGENOM" id="CLU_1802090_0_0_11"/>
<name>A1R9T4_PAEAT</name>
<sequence>MYCLLPRICSNRQELLVCKELSWVQLLRSAASVWPRRSTASCFARLATSAAIRSRDTSSSVNARCLSRWRAFLHPNPLSGPSGLGSSLSQVPRVWGRPSLRSLGFGVIALSGPSGKARTDCRIPPCDPQGPLNLLDGGRKVVG</sequence>
<protein>
    <submittedName>
        <fullName evidence="1">Uncharacterized protein</fullName>
    </submittedName>
</protein>
<dbReference type="EMBL" id="CP000474">
    <property type="protein sequence ID" value="ABM09743.1"/>
    <property type="molecule type" value="Genomic_DNA"/>
</dbReference>
<evidence type="ECO:0000313" key="1">
    <source>
        <dbReference type="EMBL" id="ABM09743.1"/>
    </source>
</evidence>
<dbReference type="Proteomes" id="UP000000637">
    <property type="component" value="Chromosome"/>
</dbReference>
<keyword evidence="2" id="KW-1185">Reference proteome</keyword>
<accession>A1R9T4</accession>
<gene>
    <name evidence="1" type="ordered locus">AAur_3300</name>
</gene>
<reference evidence="1 2" key="1">
    <citation type="journal article" date="2006" name="PLoS Genet.">
        <title>Secrets of soil survival revealed by the genome sequence of Arthrobacter aurescens TC1.</title>
        <authorList>
            <person name="Mongodin E.F."/>
            <person name="Shapir N."/>
            <person name="Daugherty S.C."/>
            <person name="DeBoy R.T."/>
            <person name="Emerson J.B."/>
            <person name="Shvartzbeyn A."/>
            <person name="Radune D."/>
            <person name="Vamathevan J."/>
            <person name="Riggs F."/>
            <person name="Grinberg V."/>
            <person name="Khouri H."/>
            <person name="Wackett L.P."/>
            <person name="Nelson K.E."/>
            <person name="Sadowsky M.J."/>
        </authorList>
    </citation>
    <scope>NUCLEOTIDE SEQUENCE [LARGE SCALE GENOMIC DNA]</scope>
    <source>
        <strain evidence="1 2">TC1</strain>
    </source>
</reference>
<dbReference type="STRING" id="290340.AAur_3300"/>
<dbReference type="AlphaFoldDB" id="A1R9T4"/>
<proteinExistence type="predicted"/>
<organism evidence="1 2">
    <name type="scientific">Paenarthrobacter aurescens (strain TC1)</name>
    <dbReference type="NCBI Taxonomy" id="290340"/>
    <lineage>
        <taxon>Bacteria</taxon>
        <taxon>Bacillati</taxon>
        <taxon>Actinomycetota</taxon>
        <taxon>Actinomycetes</taxon>
        <taxon>Micrococcales</taxon>
        <taxon>Micrococcaceae</taxon>
        <taxon>Paenarthrobacter</taxon>
    </lineage>
</organism>